<keyword evidence="4" id="KW-1185">Reference proteome</keyword>
<gene>
    <name evidence="3" type="ORF">PHILAsVB114_00735</name>
</gene>
<dbReference type="Gene3D" id="3.40.50.1240">
    <property type="entry name" value="Phosphoglycerate mutase-like"/>
    <property type="match status" value="1"/>
</dbReference>
<evidence type="ECO:0000259" key="2">
    <source>
        <dbReference type="PROSITE" id="PS51462"/>
    </source>
</evidence>
<dbReference type="CDD" id="cd07067">
    <property type="entry name" value="HP_PGM_like"/>
    <property type="match status" value="1"/>
</dbReference>
<dbReference type="InterPro" id="IPR000086">
    <property type="entry name" value="NUDIX_hydrolase_dom"/>
</dbReference>
<dbReference type="Gene3D" id="3.90.79.10">
    <property type="entry name" value="Nucleoside Triphosphate Pyrophosphohydrolase"/>
    <property type="match status" value="1"/>
</dbReference>
<dbReference type="OrthoDB" id="4287477at2"/>
<dbReference type="InterPro" id="IPR013078">
    <property type="entry name" value="His_Pase_superF_clade-1"/>
</dbReference>
<dbReference type="RefSeq" id="WP_095697510.1">
    <property type="nucleotide sequence ID" value="NZ_CP016782.1"/>
</dbReference>
<dbReference type="PANTHER" id="PTHR21340">
    <property type="entry name" value="DIADENOSINE 5,5-P1,P4-TETRAPHOSPHATE PYROPHOSPHOHYDROLASE MUTT"/>
    <property type="match status" value="1"/>
</dbReference>
<dbReference type="GO" id="GO:0006167">
    <property type="term" value="P:AMP biosynthetic process"/>
    <property type="evidence" value="ECO:0007669"/>
    <property type="project" value="TreeGrafter"/>
</dbReference>
<dbReference type="InterPro" id="IPR029033">
    <property type="entry name" value="His_PPase_superfam"/>
</dbReference>
<evidence type="ECO:0000256" key="1">
    <source>
        <dbReference type="ARBA" id="ARBA00022801"/>
    </source>
</evidence>
<dbReference type="PANTHER" id="PTHR21340:SF0">
    <property type="entry name" value="BIS(5'-NUCLEOSYL)-TETRAPHOSPHATASE [ASYMMETRICAL]"/>
    <property type="match status" value="1"/>
</dbReference>
<evidence type="ECO:0000313" key="3">
    <source>
        <dbReference type="EMBL" id="ASY27218.1"/>
    </source>
</evidence>
<feature type="domain" description="Nudix hydrolase" evidence="2">
    <location>
        <begin position="6"/>
        <end position="135"/>
    </location>
</feature>
<dbReference type="SUPFAM" id="SSF55811">
    <property type="entry name" value="Nudix"/>
    <property type="match status" value="1"/>
</dbReference>
<proteinExistence type="predicted"/>
<dbReference type="Proteomes" id="UP000217221">
    <property type="component" value="Chromosome"/>
</dbReference>
<dbReference type="KEGG" id="plim:PHILAsVB114_00735"/>
<dbReference type="InterPro" id="IPR051325">
    <property type="entry name" value="Nudix_hydrolase_domain"/>
</dbReference>
<organism evidence="3 4">
    <name type="scientific">Candidatus Planktophila limnetica</name>
    <dbReference type="NCBI Taxonomy" id="573600"/>
    <lineage>
        <taxon>Bacteria</taxon>
        <taxon>Bacillati</taxon>
        <taxon>Actinomycetota</taxon>
        <taxon>Actinomycetes</taxon>
        <taxon>Candidatus Nanopelagicales</taxon>
        <taxon>Candidatus Nanopelagicaceae</taxon>
        <taxon>Candidatus Planktophila</taxon>
    </lineage>
</organism>
<dbReference type="InterPro" id="IPR020084">
    <property type="entry name" value="NUDIX_hydrolase_CS"/>
</dbReference>
<dbReference type="SMART" id="SM00855">
    <property type="entry name" value="PGAM"/>
    <property type="match status" value="1"/>
</dbReference>
<dbReference type="PROSITE" id="PS00893">
    <property type="entry name" value="NUDIX_BOX"/>
    <property type="match status" value="1"/>
</dbReference>
<dbReference type="Pfam" id="PF00300">
    <property type="entry name" value="His_Phos_1"/>
    <property type="match status" value="1"/>
</dbReference>
<evidence type="ECO:0000313" key="4">
    <source>
        <dbReference type="Proteomes" id="UP000217221"/>
    </source>
</evidence>
<dbReference type="AlphaFoldDB" id="A0A249LDM7"/>
<dbReference type="PROSITE" id="PS51462">
    <property type="entry name" value="NUDIX"/>
    <property type="match status" value="1"/>
</dbReference>
<dbReference type="GO" id="GO:0006754">
    <property type="term" value="P:ATP biosynthetic process"/>
    <property type="evidence" value="ECO:0007669"/>
    <property type="project" value="TreeGrafter"/>
</dbReference>
<keyword evidence="1" id="KW-0378">Hydrolase</keyword>
<dbReference type="GO" id="GO:0004081">
    <property type="term" value="F:bis(5'-nucleosyl)-tetraphosphatase (asymmetrical) activity"/>
    <property type="evidence" value="ECO:0007669"/>
    <property type="project" value="TreeGrafter"/>
</dbReference>
<sequence>MASETTVIQAAGAVLWRYSANKKIEIALVHRPRYDDWSLPKGKVEDKESHIACAFREVLEETGYTPVFGPEIGQATYKVEEEKKIVRYWSARATDAPVAPVDKNEIDEVLWLEVKDARKKLTLDDDREIVDFFIDFGVDTTPLVLLRHAKALKRTDWDGEDSDRPLDNLGQLQAKRLLPQIYPYNISEIHSSDAYRCMQTVEDLSRALKLNCIVGLDLSEDAYSKDKEVALEYVSTLMDKNQRVLICSHNPILPKVLKKLVGKKYFKELDSKLEPAEAWVIHHRDGEVVSVDWLEAPKI</sequence>
<name>A0A249LDM7_9ACTN</name>
<accession>A0A249LDM7</accession>
<reference evidence="3 4" key="1">
    <citation type="submission" date="2016-07" db="EMBL/GenBank/DDBJ databases">
        <title>High microdiversification within the ubiquitous acI lineage of Actinobacteria.</title>
        <authorList>
            <person name="Neuenschwander S.M."/>
            <person name="Salcher M."/>
            <person name="Ghai R."/>
            <person name="Pernthaler J."/>
        </authorList>
    </citation>
    <scope>NUCLEOTIDE SEQUENCE [LARGE SCALE GENOMIC DNA]</scope>
    <source>
        <strain evidence="3">MMS-VB-114</strain>
    </source>
</reference>
<dbReference type="EMBL" id="CP016782">
    <property type="protein sequence ID" value="ASY27218.1"/>
    <property type="molecule type" value="Genomic_DNA"/>
</dbReference>
<dbReference type="InterPro" id="IPR015797">
    <property type="entry name" value="NUDIX_hydrolase-like_dom_sf"/>
</dbReference>
<protein>
    <submittedName>
        <fullName evidence="3">8-oxo-dGTP diphosphatase</fullName>
    </submittedName>
</protein>
<dbReference type="CDD" id="cd03673">
    <property type="entry name" value="NUDIX_Ap6A_hydrolase"/>
    <property type="match status" value="1"/>
</dbReference>
<dbReference type="Pfam" id="PF00293">
    <property type="entry name" value="NUDIX"/>
    <property type="match status" value="1"/>
</dbReference>
<dbReference type="SUPFAM" id="SSF53254">
    <property type="entry name" value="Phosphoglycerate mutase-like"/>
    <property type="match status" value="1"/>
</dbReference>